<protein>
    <submittedName>
        <fullName evidence="2">Uncharacterized protein</fullName>
    </submittedName>
</protein>
<dbReference type="EMBL" id="CAJNDS010000712">
    <property type="protein sequence ID" value="CAE7229598.1"/>
    <property type="molecule type" value="Genomic_DNA"/>
</dbReference>
<keyword evidence="1" id="KW-0812">Transmembrane</keyword>
<keyword evidence="3" id="KW-1185">Reference proteome</keyword>
<keyword evidence="1" id="KW-0472">Membrane</keyword>
<keyword evidence="1" id="KW-1133">Transmembrane helix</keyword>
<feature type="transmembrane region" description="Helical" evidence="1">
    <location>
        <begin position="449"/>
        <end position="471"/>
    </location>
</feature>
<evidence type="ECO:0000313" key="2">
    <source>
        <dbReference type="EMBL" id="CAE7229598.1"/>
    </source>
</evidence>
<organism evidence="2 3">
    <name type="scientific">Symbiodinium natans</name>
    <dbReference type="NCBI Taxonomy" id="878477"/>
    <lineage>
        <taxon>Eukaryota</taxon>
        <taxon>Sar</taxon>
        <taxon>Alveolata</taxon>
        <taxon>Dinophyceae</taxon>
        <taxon>Suessiales</taxon>
        <taxon>Symbiodiniaceae</taxon>
        <taxon>Symbiodinium</taxon>
    </lineage>
</organism>
<feature type="transmembrane region" description="Helical" evidence="1">
    <location>
        <begin position="477"/>
        <end position="494"/>
    </location>
</feature>
<proteinExistence type="predicted"/>
<name>A0A812KT44_9DINO</name>
<evidence type="ECO:0000313" key="3">
    <source>
        <dbReference type="Proteomes" id="UP000604046"/>
    </source>
</evidence>
<dbReference type="Proteomes" id="UP000604046">
    <property type="component" value="Unassembled WGS sequence"/>
</dbReference>
<feature type="transmembrane region" description="Helical" evidence="1">
    <location>
        <begin position="418"/>
        <end position="442"/>
    </location>
</feature>
<gene>
    <name evidence="2" type="ORF">SNAT2548_LOCUS9245</name>
</gene>
<sequence>MQNVAWQRGVILALRGVAGPPGVTGRGVKTWRHCLMWRHGDTWCRRTWRQNVASQTHVASLMSHLAAPDRVSERGYVASEAYVASGPHVSSSQASRTDVASLDVASVRGMERSLKEGSKGMMTHDADCSVGRRYRVPIKQEIDENDTGHYEGRIIDKRIGGQDRESFIELKDVLKVDIDGNIIGKEKNKRLIDAFIEDCKVIDKRDESWDSIKLQSEVEAAKLQPPVINQASNEDDGEAMPMMGMMPGMMMMQNMMQGGAESRHDHCAGFEVNAEWAVVAVWARLDAALDPVRAIHAPVAPRLLVRVVPARARARAAPVPALPVPALAELAPARALVPPVPARAPARAPARVPAHAPAHAPARVPERVSARVPARVPLRAPARAPAHVPERVRVHVRAHVLERVPARLRAPAALAARAALAVLAALAALDALAALAALAVVVGVAAQVAVVEGVVVAVAAAAVAATLPAVVVGGARGVVVAAAALVAVVVVARWQVQCVEGKAWAAATWRLAAWAA</sequence>
<reference evidence="2" key="1">
    <citation type="submission" date="2021-02" db="EMBL/GenBank/DDBJ databases">
        <authorList>
            <person name="Dougan E. K."/>
            <person name="Rhodes N."/>
            <person name="Thang M."/>
            <person name="Chan C."/>
        </authorList>
    </citation>
    <scope>NUCLEOTIDE SEQUENCE</scope>
</reference>
<evidence type="ECO:0000256" key="1">
    <source>
        <dbReference type="SAM" id="Phobius"/>
    </source>
</evidence>
<accession>A0A812KT44</accession>
<dbReference type="AlphaFoldDB" id="A0A812KT44"/>
<comment type="caution">
    <text evidence="2">The sequence shown here is derived from an EMBL/GenBank/DDBJ whole genome shotgun (WGS) entry which is preliminary data.</text>
</comment>
<dbReference type="OrthoDB" id="447617at2759"/>